<dbReference type="HOGENOM" id="CLU_1601967_0_0_12"/>
<dbReference type="Pfam" id="PF02229">
    <property type="entry name" value="PC4"/>
    <property type="match status" value="1"/>
</dbReference>
<gene>
    <name evidence="2" type="ORF">HMPREF9723_01433</name>
</gene>
<dbReference type="InterPro" id="IPR003173">
    <property type="entry name" value="PC4_C"/>
</dbReference>
<dbReference type="EMBL" id="AGDY01000006">
    <property type="protein sequence ID" value="EMB21660.1"/>
    <property type="molecule type" value="Genomic_DNA"/>
</dbReference>
<dbReference type="PATRIC" id="fig|999434.4.peg.1486"/>
<organism evidence="2">
    <name type="scientific">Treponema denticola OTK</name>
    <dbReference type="NCBI Taxonomy" id="999434"/>
    <lineage>
        <taxon>Bacteria</taxon>
        <taxon>Pseudomonadati</taxon>
        <taxon>Spirochaetota</taxon>
        <taxon>Spirochaetia</taxon>
        <taxon>Spirochaetales</taxon>
        <taxon>Treponemataceae</taxon>
        <taxon>Treponema</taxon>
    </lineage>
</organism>
<accession>A0A0F6MQI5</accession>
<proteinExistence type="predicted"/>
<protein>
    <recommendedName>
        <fullName evidence="1">Transcriptional coactivator p15 (PC4) C-terminal domain-containing protein</fullName>
    </recommendedName>
</protein>
<dbReference type="Proteomes" id="UP000011701">
    <property type="component" value="Chromosome"/>
</dbReference>
<dbReference type="AlphaFoldDB" id="A0A0F6MQI5"/>
<dbReference type="Gene3D" id="2.30.31.70">
    <property type="match status" value="1"/>
</dbReference>
<dbReference type="GO" id="GO:0003677">
    <property type="term" value="F:DNA binding"/>
    <property type="evidence" value="ECO:0007669"/>
    <property type="project" value="InterPro"/>
</dbReference>
<comment type="caution">
    <text evidence="2">The sequence shown here is derived from an EMBL/GenBank/DDBJ whole genome shotgun (WGS) entry which is preliminary data.</text>
</comment>
<feature type="domain" description="Transcriptional coactivator p15 (PC4) C-terminal" evidence="1">
    <location>
        <begin position="20"/>
        <end position="65"/>
    </location>
</feature>
<dbReference type="GO" id="GO:0006355">
    <property type="term" value="P:regulation of DNA-templated transcription"/>
    <property type="evidence" value="ECO:0007669"/>
    <property type="project" value="InterPro"/>
</dbReference>
<dbReference type="RefSeq" id="WP_002692221.1">
    <property type="nucleotide sequence ID" value="NZ_CM001797.1"/>
</dbReference>
<name>A0A0F6MQI5_TREDN</name>
<evidence type="ECO:0000259" key="1">
    <source>
        <dbReference type="Pfam" id="PF02229"/>
    </source>
</evidence>
<evidence type="ECO:0000313" key="2">
    <source>
        <dbReference type="EMBL" id="EMB21660.1"/>
    </source>
</evidence>
<sequence length="166" mass="19914">MKAKLTMYNHIGKLCEPNNGYTKEFNLVSWNNREPVYDIRTWNTDHTEWKEGITITHNEMCKFRKLSNDYFSAENTDEKLRSIYISFVSKLKNGSFDENLYNTLFEQLQKRFRRWKLESAIPVRLFQVCIDLLYVLSKDNQLLLQEDLEKIKTAKDEMYGLFMDLD</sequence>
<reference evidence="2" key="1">
    <citation type="submission" date="2012-01" db="EMBL/GenBank/DDBJ databases">
        <title>The Genome Sequence of Treponema denticola OTK.</title>
        <authorList>
            <consortium name="The Broad Institute Genome Sequencing Platform"/>
            <person name="Earl A."/>
            <person name="Ward D."/>
            <person name="Feldgarden M."/>
            <person name="Gevers D."/>
            <person name="Blanton J.M."/>
            <person name="Fenno C.J."/>
            <person name="Baranova O.V."/>
            <person name="Mathney J."/>
            <person name="Dewhirst F.E."/>
            <person name="Izard J."/>
            <person name="Young S.K."/>
            <person name="Zeng Q."/>
            <person name="Gargeya S."/>
            <person name="Fitzgerald M."/>
            <person name="Haas B."/>
            <person name="Abouelleil A."/>
            <person name="Alvarado L."/>
            <person name="Arachchi H.M."/>
            <person name="Berlin A."/>
            <person name="Chapman S.B."/>
            <person name="Gearin G."/>
            <person name="Goldberg J."/>
            <person name="Griggs A."/>
            <person name="Gujja S."/>
            <person name="Hansen M."/>
            <person name="Heiman D."/>
            <person name="Howarth C."/>
            <person name="Larimer J."/>
            <person name="Lui A."/>
            <person name="MacDonald P.J.P."/>
            <person name="McCowen C."/>
            <person name="Montmayeur A."/>
            <person name="Murphy C."/>
            <person name="Neiman D."/>
            <person name="Pearson M."/>
            <person name="Priest M."/>
            <person name="Roberts A."/>
            <person name="Saif S."/>
            <person name="Shea T."/>
            <person name="Sisk P."/>
            <person name="Stolte C."/>
            <person name="Sykes S."/>
            <person name="Wortman J."/>
            <person name="Nusbaum C."/>
            <person name="Birren B."/>
        </authorList>
    </citation>
    <scope>NUCLEOTIDE SEQUENCE [LARGE SCALE GENOMIC DNA]</scope>
    <source>
        <strain evidence="2">OTK</strain>
    </source>
</reference>